<evidence type="ECO:0000313" key="1">
    <source>
        <dbReference type="EMBL" id="URD79633.1"/>
    </source>
</evidence>
<organism evidence="1 2">
    <name type="scientific">Musa troglodytarum</name>
    <name type="common">fe'i banana</name>
    <dbReference type="NCBI Taxonomy" id="320322"/>
    <lineage>
        <taxon>Eukaryota</taxon>
        <taxon>Viridiplantae</taxon>
        <taxon>Streptophyta</taxon>
        <taxon>Embryophyta</taxon>
        <taxon>Tracheophyta</taxon>
        <taxon>Spermatophyta</taxon>
        <taxon>Magnoliopsida</taxon>
        <taxon>Liliopsida</taxon>
        <taxon>Zingiberales</taxon>
        <taxon>Musaceae</taxon>
        <taxon>Musa</taxon>
    </lineage>
</organism>
<name>A0A9E7JFV9_9LILI</name>
<gene>
    <name evidence="1" type="ORF">MUK42_32602</name>
</gene>
<accession>A0A9E7JFV9</accession>
<sequence length="107" mass="12102">MMKTGFILDTVILRDGFCSAGGLEESLKLWLEETIIIGEHLQQQDKRLHPDSVISYVSIHGLCEKGTLARHSSDFYRVSKEAEVLVRDKELMPLFTGLSSMVFVLMD</sequence>
<reference evidence="1" key="1">
    <citation type="submission" date="2022-05" db="EMBL/GenBank/DDBJ databases">
        <title>The Musa troglodytarum L. genome provides insights into the mechanism of non-climacteric behaviour and enrichment of carotenoids.</title>
        <authorList>
            <person name="Wang J."/>
        </authorList>
    </citation>
    <scope>NUCLEOTIDE SEQUENCE</scope>
    <source>
        <tissue evidence="1">Leaf</tissue>
    </source>
</reference>
<protein>
    <submittedName>
        <fullName evidence="1">Uncharacterized protein</fullName>
    </submittedName>
</protein>
<dbReference type="OrthoDB" id="185373at2759"/>
<dbReference type="EMBL" id="CP097503">
    <property type="protein sequence ID" value="URD79633.1"/>
    <property type="molecule type" value="Genomic_DNA"/>
</dbReference>
<dbReference type="AlphaFoldDB" id="A0A9E7JFV9"/>
<evidence type="ECO:0000313" key="2">
    <source>
        <dbReference type="Proteomes" id="UP001055439"/>
    </source>
</evidence>
<proteinExistence type="predicted"/>
<keyword evidence="2" id="KW-1185">Reference proteome</keyword>
<dbReference type="Proteomes" id="UP001055439">
    <property type="component" value="Chromosome 10"/>
</dbReference>